<sequence>MAQPSHNPALASSSSKSNIITLLMPTNETAQPPSTVHDDFVCTSPETCELLLRDAATLSLFHSDIRTCIYDPQSSPPFFNNDLFLTMDLPSTSSRSPPSSRSISPASVPLPDPAAPTPALDPVYENEHEQQQAPALPATTAAMSSQTFKDCRDSSENHAGWVSKREEASMFAQYRMDCHAYLHDLAVAQGISLDRAWDEMQVRRWRWGLWEKQAKGDVIDTVRGRREAIGC</sequence>
<evidence type="ECO:0000256" key="1">
    <source>
        <dbReference type="SAM" id="MobiDB-lite"/>
    </source>
</evidence>
<name>A0A7R7XWK6_9EURO</name>
<dbReference type="EMBL" id="AP024449">
    <property type="protein sequence ID" value="BCS28819.1"/>
    <property type="molecule type" value="Genomic_DNA"/>
</dbReference>
<dbReference type="GeneID" id="64978816"/>
<dbReference type="RefSeq" id="XP_041561005.1">
    <property type="nucleotide sequence ID" value="XM_041695256.1"/>
</dbReference>
<protein>
    <submittedName>
        <fullName evidence="2">Uncharacterized protein</fullName>
    </submittedName>
</protein>
<evidence type="ECO:0000313" key="2">
    <source>
        <dbReference type="EMBL" id="BCS28819.1"/>
    </source>
</evidence>
<reference evidence="2" key="1">
    <citation type="submission" date="2021-01" db="EMBL/GenBank/DDBJ databases">
        <authorList>
            <consortium name="Aspergillus puulaauensis MK2 genome sequencing consortium"/>
            <person name="Kazuki M."/>
            <person name="Futagami T."/>
        </authorList>
    </citation>
    <scope>NUCLEOTIDE SEQUENCE</scope>
    <source>
        <strain evidence="2">MK2</strain>
    </source>
</reference>
<dbReference type="OrthoDB" id="4507945at2759"/>
<proteinExistence type="predicted"/>
<dbReference type="KEGG" id="apuu:APUU_70389A"/>
<keyword evidence="3" id="KW-1185">Reference proteome</keyword>
<dbReference type="AlphaFoldDB" id="A0A7R7XWK6"/>
<reference evidence="2" key="2">
    <citation type="submission" date="2021-02" db="EMBL/GenBank/DDBJ databases">
        <title>Aspergillus puulaauensis MK2 genome sequence.</title>
        <authorList>
            <person name="Futagami T."/>
            <person name="Mori K."/>
            <person name="Kadooka C."/>
            <person name="Tanaka T."/>
        </authorList>
    </citation>
    <scope>NUCLEOTIDE SEQUENCE</scope>
    <source>
        <strain evidence="2">MK2</strain>
    </source>
</reference>
<organism evidence="2 3">
    <name type="scientific">Aspergillus puulaauensis</name>
    <dbReference type="NCBI Taxonomy" id="1220207"/>
    <lineage>
        <taxon>Eukaryota</taxon>
        <taxon>Fungi</taxon>
        <taxon>Dikarya</taxon>
        <taxon>Ascomycota</taxon>
        <taxon>Pezizomycotina</taxon>
        <taxon>Eurotiomycetes</taxon>
        <taxon>Eurotiomycetidae</taxon>
        <taxon>Eurotiales</taxon>
        <taxon>Aspergillaceae</taxon>
        <taxon>Aspergillus</taxon>
    </lineage>
</organism>
<evidence type="ECO:0000313" key="3">
    <source>
        <dbReference type="Proteomes" id="UP000654913"/>
    </source>
</evidence>
<feature type="compositionally biased region" description="Low complexity" evidence="1">
    <location>
        <begin position="131"/>
        <end position="142"/>
    </location>
</feature>
<feature type="region of interest" description="Disordered" evidence="1">
    <location>
        <begin position="90"/>
        <end position="151"/>
    </location>
</feature>
<accession>A0A7R7XWK6</accession>
<dbReference type="Proteomes" id="UP000654913">
    <property type="component" value="Chromosome 7"/>
</dbReference>
<feature type="compositionally biased region" description="Low complexity" evidence="1">
    <location>
        <begin position="90"/>
        <end position="107"/>
    </location>
</feature>
<gene>
    <name evidence="2" type="ORF">APUU_70389A</name>
</gene>